<feature type="compositionally biased region" description="Basic and acidic residues" evidence="4">
    <location>
        <begin position="11"/>
        <end position="23"/>
    </location>
</feature>
<feature type="region of interest" description="Disordered" evidence="4">
    <location>
        <begin position="1"/>
        <end position="23"/>
    </location>
</feature>
<organism evidence="6 7">
    <name type="scientific">Anaerovibrio lipolyticus</name>
    <dbReference type="NCBI Taxonomy" id="82374"/>
    <lineage>
        <taxon>Bacteria</taxon>
        <taxon>Bacillati</taxon>
        <taxon>Bacillota</taxon>
        <taxon>Negativicutes</taxon>
        <taxon>Selenomonadales</taxon>
        <taxon>Selenomonadaceae</taxon>
        <taxon>Anaerovibrio</taxon>
    </lineage>
</organism>
<dbReference type="CDD" id="cd19481">
    <property type="entry name" value="RecA-like_protease"/>
    <property type="match status" value="1"/>
</dbReference>
<dbReference type="GO" id="GO:0016887">
    <property type="term" value="F:ATP hydrolysis activity"/>
    <property type="evidence" value="ECO:0007669"/>
    <property type="project" value="InterPro"/>
</dbReference>
<reference evidence="6 7" key="1">
    <citation type="journal article" date="2013" name="PLoS ONE">
        <title>Identification and characterization of three novel lipases belonging to families II and V from Anaerovibrio lipolyticus 5ST.</title>
        <authorList>
            <person name="Prive F."/>
            <person name="Kaderbhai N.N."/>
            <person name="Girdwood S."/>
            <person name="Worgan H.J."/>
            <person name="Pinloche E."/>
            <person name="Scollan N.D."/>
            <person name="Huws S.A."/>
            <person name="Newbold C.J."/>
        </authorList>
    </citation>
    <scope>NUCLEOTIDE SEQUENCE [LARGE SCALE GENOMIC DNA]</scope>
    <source>
        <strain evidence="6 7">5S</strain>
    </source>
</reference>
<evidence type="ECO:0000313" key="7">
    <source>
        <dbReference type="Proteomes" id="UP000030993"/>
    </source>
</evidence>
<dbReference type="SMART" id="SM00382">
    <property type="entry name" value="AAA"/>
    <property type="match status" value="1"/>
</dbReference>
<accession>A0A0B2JSY7</accession>
<name>A0A0B2JSY7_9FIRM</name>
<comment type="caution">
    <text evidence="6">The sequence shown here is derived from an EMBL/GenBank/DDBJ whole genome shotgun (WGS) entry which is preliminary data.</text>
</comment>
<sequence>MIQPEQNRQLVSKDKNDVSFSPEEPKYDLDDIVLPVYVKEQILDVAEYMHNSKIVFEDWGLETTHKYSKRMGINLYGPPGTGKTMAAHAIAKHLKRKILVVNYADIESKYVGDTPKNIRKAFEAAKETNSVIFFDEADAILSKRVTNMLNATDVSVNQTRSVMLMILNDYQDIIIFATNFIENFDPAFMRRIAKHVKFELPDEICRQKLWDMYIPDRMPNDIDIMQLAHKYNGISGSDISNAILMAAFKAARNKLDSVSQKSVEETIEGIIDSKHANERVTVEKRIVSEKYVKKQLNNNG</sequence>
<dbReference type="InterPro" id="IPR050221">
    <property type="entry name" value="26S_Proteasome_ATPase"/>
</dbReference>
<dbReference type="GO" id="GO:0005524">
    <property type="term" value="F:ATP binding"/>
    <property type="evidence" value="ECO:0007669"/>
    <property type="project" value="UniProtKB-KW"/>
</dbReference>
<dbReference type="InterPro" id="IPR041569">
    <property type="entry name" value="AAA_lid_3"/>
</dbReference>
<dbReference type="Pfam" id="PF17862">
    <property type="entry name" value="AAA_lid_3"/>
    <property type="match status" value="1"/>
</dbReference>
<dbReference type="EMBL" id="JSCE01000197">
    <property type="protein sequence ID" value="KHM51455.1"/>
    <property type="molecule type" value="Genomic_DNA"/>
</dbReference>
<dbReference type="Gene3D" id="1.10.8.60">
    <property type="match status" value="1"/>
</dbReference>
<dbReference type="InterPro" id="IPR003959">
    <property type="entry name" value="ATPase_AAA_core"/>
</dbReference>
<gene>
    <name evidence="6" type="ORF">NZ47_10495</name>
</gene>
<dbReference type="Gene3D" id="3.40.50.300">
    <property type="entry name" value="P-loop containing nucleotide triphosphate hydrolases"/>
    <property type="match status" value="1"/>
</dbReference>
<comment type="similarity">
    <text evidence="1">Belongs to the AAA ATPase family.</text>
</comment>
<keyword evidence="3" id="KW-0067">ATP-binding</keyword>
<evidence type="ECO:0000256" key="3">
    <source>
        <dbReference type="ARBA" id="ARBA00022840"/>
    </source>
</evidence>
<feature type="domain" description="AAA+ ATPase" evidence="5">
    <location>
        <begin position="69"/>
        <end position="202"/>
    </location>
</feature>
<evidence type="ECO:0000259" key="5">
    <source>
        <dbReference type="SMART" id="SM00382"/>
    </source>
</evidence>
<evidence type="ECO:0000256" key="2">
    <source>
        <dbReference type="ARBA" id="ARBA00022741"/>
    </source>
</evidence>
<evidence type="ECO:0000256" key="1">
    <source>
        <dbReference type="ARBA" id="ARBA00006914"/>
    </source>
</evidence>
<evidence type="ECO:0000256" key="4">
    <source>
        <dbReference type="SAM" id="MobiDB-lite"/>
    </source>
</evidence>
<dbReference type="STRING" id="82374.NZ47_10495"/>
<feature type="compositionally biased region" description="Polar residues" evidence="4">
    <location>
        <begin position="1"/>
        <end position="10"/>
    </location>
</feature>
<keyword evidence="2" id="KW-0547">Nucleotide-binding</keyword>
<proteinExistence type="inferred from homology"/>
<dbReference type="Pfam" id="PF00004">
    <property type="entry name" value="AAA"/>
    <property type="match status" value="1"/>
</dbReference>
<dbReference type="InterPro" id="IPR003593">
    <property type="entry name" value="AAA+_ATPase"/>
</dbReference>
<dbReference type="Proteomes" id="UP000030993">
    <property type="component" value="Unassembled WGS sequence"/>
</dbReference>
<dbReference type="PANTHER" id="PTHR23073">
    <property type="entry name" value="26S PROTEASOME REGULATORY SUBUNIT"/>
    <property type="match status" value="1"/>
</dbReference>
<protein>
    <submittedName>
        <fullName evidence="6">ATPase AAA</fullName>
    </submittedName>
</protein>
<dbReference type="AlphaFoldDB" id="A0A0B2JSY7"/>
<dbReference type="SUPFAM" id="SSF52540">
    <property type="entry name" value="P-loop containing nucleoside triphosphate hydrolases"/>
    <property type="match status" value="1"/>
</dbReference>
<dbReference type="InterPro" id="IPR027417">
    <property type="entry name" value="P-loop_NTPase"/>
</dbReference>
<keyword evidence="7" id="KW-1185">Reference proteome</keyword>
<evidence type="ECO:0000313" key="6">
    <source>
        <dbReference type="EMBL" id="KHM51455.1"/>
    </source>
</evidence>